<dbReference type="RefSeq" id="WP_354473067.1">
    <property type="nucleotide sequence ID" value="NZ_JBEPSB010000032.1"/>
</dbReference>
<dbReference type="Pfam" id="PF13384">
    <property type="entry name" value="HTH_23"/>
    <property type="match status" value="1"/>
</dbReference>
<organism evidence="1 2">
    <name type="scientific">Lysinibacillus parviboronicapiens</name>
    <dbReference type="NCBI Taxonomy" id="436516"/>
    <lineage>
        <taxon>Bacteria</taxon>
        <taxon>Bacillati</taxon>
        <taxon>Bacillota</taxon>
        <taxon>Bacilli</taxon>
        <taxon>Bacillales</taxon>
        <taxon>Bacillaceae</taxon>
        <taxon>Lysinibacillus</taxon>
    </lineage>
</organism>
<reference evidence="1 2" key="1">
    <citation type="submission" date="2024-06" db="EMBL/GenBank/DDBJ databases">
        <title>Sorghum-associated microbial communities from plants grown in Nebraska, USA.</title>
        <authorList>
            <person name="Schachtman D."/>
        </authorList>
    </citation>
    <scope>NUCLEOTIDE SEQUENCE [LARGE SCALE GENOMIC DNA]</scope>
    <source>
        <strain evidence="1 2">736</strain>
    </source>
</reference>
<comment type="caution">
    <text evidence="1">The sequence shown here is derived from an EMBL/GenBank/DDBJ whole genome shotgun (WGS) entry which is preliminary data.</text>
</comment>
<dbReference type="Proteomes" id="UP001549363">
    <property type="component" value="Unassembled WGS sequence"/>
</dbReference>
<dbReference type="SUPFAM" id="SSF46689">
    <property type="entry name" value="Homeodomain-like"/>
    <property type="match status" value="1"/>
</dbReference>
<keyword evidence="2" id="KW-1185">Reference proteome</keyword>
<name>A0ABV2PRD3_9BACI</name>
<feature type="non-terminal residue" evidence="1">
    <location>
        <position position="56"/>
    </location>
</feature>
<sequence length="56" mass="6407">MAKVSVEQRIQAVQRYLNGDESMSGIAKDIGVTDRVVSDWIRRYQKNGVEAFLKSY</sequence>
<protein>
    <submittedName>
        <fullName evidence="1">Transposase-like protein</fullName>
    </submittedName>
</protein>
<dbReference type="InterPro" id="IPR009057">
    <property type="entry name" value="Homeodomain-like_sf"/>
</dbReference>
<gene>
    <name evidence="1" type="ORF">ABIA69_004371</name>
</gene>
<dbReference type="EMBL" id="JBEPSB010000032">
    <property type="protein sequence ID" value="MET4563178.1"/>
    <property type="molecule type" value="Genomic_DNA"/>
</dbReference>
<proteinExistence type="predicted"/>
<dbReference type="Gene3D" id="1.10.10.60">
    <property type="entry name" value="Homeodomain-like"/>
    <property type="match status" value="1"/>
</dbReference>
<accession>A0ABV2PRD3</accession>
<evidence type="ECO:0000313" key="2">
    <source>
        <dbReference type="Proteomes" id="UP001549363"/>
    </source>
</evidence>
<evidence type="ECO:0000313" key="1">
    <source>
        <dbReference type="EMBL" id="MET4563178.1"/>
    </source>
</evidence>